<feature type="compositionally biased region" description="Polar residues" evidence="2">
    <location>
        <begin position="1"/>
        <end position="17"/>
    </location>
</feature>
<dbReference type="VEuPathDB" id="AmoebaDB:FDP41_004694"/>
<dbReference type="AlphaFoldDB" id="A0A6A5BPA4"/>
<keyword evidence="1" id="KW-0175">Coiled coil</keyword>
<dbReference type="OMA" id="NDQQSCL"/>
<accession>A0A6A5BPA4</accession>
<comment type="caution">
    <text evidence="3">The sequence shown here is derived from an EMBL/GenBank/DDBJ whole genome shotgun (WGS) entry which is preliminary data.</text>
</comment>
<evidence type="ECO:0000256" key="2">
    <source>
        <dbReference type="SAM" id="MobiDB-lite"/>
    </source>
</evidence>
<dbReference type="VEuPathDB" id="AmoebaDB:NF0126670"/>
<feature type="coiled-coil region" evidence="1">
    <location>
        <begin position="129"/>
        <end position="157"/>
    </location>
</feature>
<dbReference type="RefSeq" id="XP_044560731.1">
    <property type="nucleotide sequence ID" value="XM_044708135.1"/>
</dbReference>
<evidence type="ECO:0000313" key="3">
    <source>
        <dbReference type="EMBL" id="KAF0976018.1"/>
    </source>
</evidence>
<protein>
    <submittedName>
        <fullName evidence="3">Uncharacterized protein</fullName>
    </submittedName>
</protein>
<evidence type="ECO:0000313" key="4">
    <source>
        <dbReference type="Proteomes" id="UP000444721"/>
    </source>
</evidence>
<evidence type="ECO:0000256" key="1">
    <source>
        <dbReference type="SAM" id="Coils"/>
    </source>
</evidence>
<dbReference type="EMBL" id="VFQX01000041">
    <property type="protein sequence ID" value="KAF0976018.1"/>
    <property type="molecule type" value="Genomic_DNA"/>
</dbReference>
<reference evidence="3 4" key="1">
    <citation type="journal article" date="2019" name="Sci. Rep.">
        <title>Nanopore sequencing improves the draft genome of the human pathogenic amoeba Naegleria fowleri.</title>
        <authorList>
            <person name="Liechti N."/>
            <person name="Schurch N."/>
            <person name="Bruggmann R."/>
            <person name="Wittwer M."/>
        </authorList>
    </citation>
    <scope>NUCLEOTIDE SEQUENCE [LARGE SCALE GENOMIC DNA]</scope>
    <source>
        <strain evidence="3 4">ATCC 30894</strain>
    </source>
</reference>
<gene>
    <name evidence="3" type="ORF">FDP41_004694</name>
</gene>
<name>A0A6A5BPA4_NAEFO</name>
<organism evidence="3 4">
    <name type="scientific">Naegleria fowleri</name>
    <name type="common">Brain eating amoeba</name>
    <dbReference type="NCBI Taxonomy" id="5763"/>
    <lineage>
        <taxon>Eukaryota</taxon>
        <taxon>Discoba</taxon>
        <taxon>Heterolobosea</taxon>
        <taxon>Tetramitia</taxon>
        <taxon>Eutetramitia</taxon>
        <taxon>Vahlkampfiidae</taxon>
        <taxon>Naegleria</taxon>
    </lineage>
</organism>
<keyword evidence="4" id="KW-1185">Reference proteome</keyword>
<feature type="region of interest" description="Disordered" evidence="2">
    <location>
        <begin position="1"/>
        <end position="53"/>
    </location>
</feature>
<dbReference type="OrthoDB" id="18985at2759"/>
<proteinExistence type="predicted"/>
<dbReference type="Proteomes" id="UP000444721">
    <property type="component" value="Unassembled WGS sequence"/>
</dbReference>
<dbReference type="VEuPathDB" id="AmoebaDB:NfTy_084590"/>
<dbReference type="GeneID" id="68111912"/>
<sequence length="354" mass="40569">MSSDSSTTNTTQGSNLGKRTLEETTSTTQGGGEEGTSSSSSEENKSKNQATLQSLAEDVQQLINSIPKGWYFTPLDPIRPGQFEYSTYERFPYEELPSATEVHKKTGQDPEESTFSFDGVFKGDWKWKLDSMKKDIEQFQELRKKELEEQGEQAEDDHTKFGLANVDSELEEKDVELIPPVIRTLFDRVYHMFLTVDAESPTACYFNLMKPIGPLKKYYPKHEFYLLPFYNDQQSCLTWFALYDYKVKMSELDPTPATPILGSFEHPVVVSGISICDEDLENISLSDIEYQSNGVEEFVWRTVLEGKLWMCLHPSVGKMETKDIKFLPAKRYAMHLEKLNNEKKNQKNKSDTSK</sequence>